<feature type="transmembrane region" description="Helical" evidence="1">
    <location>
        <begin position="300"/>
        <end position="325"/>
    </location>
</feature>
<keyword evidence="1" id="KW-1133">Transmembrane helix</keyword>
<protein>
    <recommendedName>
        <fullName evidence="3">Calcineurin-like phosphoesterase domain-containing protein</fullName>
    </recommendedName>
</protein>
<evidence type="ECO:0000256" key="1">
    <source>
        <dbReference type="SAM" id="Phobius"/>
    </source>
</evidence>
<name>A0A445MWL3_9BACT</name>
<feature type="transmembrane region" description="Helical" evidence="1">
    <location>
        <begin position="12"/>
        <end position="33"/>
    </location>
</feature>
<accession>A0A445MWL3</accession>
<dbReference type="InterPro" id="IPR051918">
    <property type="entry name" value="STPP_CPPED1"/>
</dbReference>
<dbReference type="EMBL" id="OJIN01000117">
    <property type="protein sequence ID" value="SPD73924.1"/>
    <property type="molecule type" value="Genomic_DNA"/>
</dbReference>
<evidence type="ECO:0008006" key="3">
    <source>
        <dbReference type="Google" id="ProtNLM"/>
    </source>
</evidence>
<keyword evidence="1" id="KW-0472">Membrane</keyword>
<dbReference type="SUPFAM" id="SSF56300">
    <property type="entry name" value="Metallo-dependent phosphatases"/>
    <property type="match status" value="1"/>
</dbReference>
<proteinExistence type="predicted"/>
<reference evidence="2" key="1">
    <citation type="submission" date="2018-01" db="EMBL/GenBank/DDBJ databases">
        <authorList>
            <person name="Regsiter A."/>
            <person name="William W."/>
        </authorList>
    </citation>
    <scope>NUCLEOTIDE SEQUENCE</scope>
    <source>
        <strain evidence="2">TRIP AH-1</strain>
    </source>
</reference>
<evidence type="ECO:0000313" key="2">
    <source>
        <dbReference type="EMBL" id="SPD73924.1"/>
    </source>
</evidence>
<dbReference type="InterPro" id="IPR029052">
    <property type="entry name" value="Metallo-depent_PP-like"/>
</dbReference>
<dbReference type="PANTHER" id="PTHR43143">
    <property type="entry name" value="METALLOPHOSPHOESTERASE, CALCINEURIN SUPERFAMILY"/>
    <property type="match status" value="1"/>
</dbReference>
<dbReference type="Gene3D" id="3.60.21.10">
    <property type="match status" value="1"/>
</dbReference>
<sequence>MKTGVIIRDFPVMSSVLALIILLMVGVGVWDYFSPLPCQKWNKRNLKMIHVADPDNFIFSAFGESNDTANVFVNMLKMIDHDPDILFAVSLGNSVHSGNKEDYRYLLRQIRDNLGMPLLTVVGAHELKGKGENLYQDIFGPLYYSFPIGNTWFIILNDANGQGVDPEQNRWLENQLVSSQGYGIRIVFMHVPLFDPRGAPFHECLPEQSAAGLLKLFQQYRVTHIFASGIAGLFTGQWQGIPYTITGGAGSSLSDDDPDHYMFHSLKINISNNRINVEARPVSDSGRACKEDSVFDPEKILSILSINIVEMALFVVAVILAGGLYRLETRKRRHPGLHGQ</sequence>
<dbReference type="AlphaFoldDB" id="A0A445MWL3"/>
<keyword evidence="1" id="KW-0812">Transmembrane</keyword>
<organism evidence="2">
    <name type="scientific">uncultured Desulfobacterium sp</name>
    <dbReference type="NCBI Taxonomy" id="201089"/>
    <lineage>
        <taxon>Bacteria</taxon>
        <taxon>Pseudomonadati</taxon>
        <taxon>Thermodesulfobacteriota</taxon>
        <taxon>Desulfobacteria</taxon>
        <taxon>Desulfobacterales</taxon>
        <taxon>Desulfobacteriaceae</taxon>
        <taxon>Desulfobacterium</taxon>
        <taxon>environmental samples</taxon>
    </lineage>
</organism>
<dbReference type="PANTHER" id="PTHR43143:SF1">
    <property type="entry name" value="SERINE_THREONINE-PROTEIN PHOSPHATASE CPPED1"/>
    <property type="match status" value="1"/>
</dbReference>
<gene>
    <name evidence="2" type="ORF">PITCH_A2030068</name>
</gene>